<feature type="transmembrane region" description="Helical" evidence="1">
    <location>
        <begin position="1239"/>
        <end position="1262"/>
    </location>
</feature>
<proteinExistence type="predicted"/>
<name>N0E2P6_9MICO</name>
<comment type="caution">
    <text evidence="4">The sequence shown here is derived from an EMBL/GenBank/DDBJ whole genome shotgun (WGS) entry which is preliminary data.</text>
</comment>
<dbReference type="RefSeq" id="WP_010851914.1">
    <property type="nucleotide sequence ID" value="NZ_HF570956.1"/>
</dbReference>
<dbReference type="OrthoDB" id="5242711at2"/>
<keyword evidence="1" id="KW-0812">Transmembrane</keyword>
<accession>N0E2P6</accession>
<keyword evidence="5" id="KW-1185">Reference proteome</keyword>
<feature type="transmembrane region" description="Helical" evidence="1">
    <location>
        <begin position="155"/>
        <end position="176"/>
    </location>
</feature>
<feature type="transmembrane region" description="Helical" evidence="1">
    <location>
        <begin position="416"/>
        <end position="434"/>
    </location>
</feature>
<evidence type="ECO:0000256" key="1">
    <source>
        <dbReference type="SAM" id="Phobius"/>
    </source>
</evidence>
<dbReference type="GO" id="GO:0016740">
    <property type="term" value="F:transferase activity"/>
    <property type="evidence" value="ECO:0007669"/>
    <property type="project" value="InterPro"/>
</dbReference>
<feature type="transmembrane region" description="Helical" evidence="1">
    <location>
        <begin position="233"/>
        <end position="254"/>
    </location>
</feature>
<dbReference type="EMBL" id="CAIZ01000044">
    <property type="protein sequence ID" value="CCH69164.1"/>
    <property type="molecule type" value="Genomic_DNA"/>
</dbReference>
<dbReference type="Pfam" id="PF11847">
    <property type="entry name" value="GT-C_AftD"/>
    <property type="match status" value="1"/>
</dbReference>
<feature type="transmembrane region" description="Helical" evidence="1">
    <location>
        <begin position="303"/>
        <end position="328"/>
    </location>
</feature>
<feature type="domain" description="Arabinofuranosyltransferase D third carbohydrate binding module" evidence="3">
    <location>
        <begin position="736"/>
        <end position="851"/>
    </location>
</feature>
<dbReference type="Pfam" id="PF24607">
    <property type="entry name" value="CBM_AftD"/>
    <property type="match status" value="2"/>
</dbReference>
<dbReference type="InterPro" id="IPR021798">
    <property type="entry name" value="AftD_N"/>
</dbReference>
<dbReference type="eggNOG" id="COG1287">
    <property type="taxonomic scope" value="Bacteria"/>
</dbReference>
<feature type="transmembrane region" description="Helical" evidence="1">
    <location>
        <begin position="114"/>
        <end position="134"/>
    </location>
</feature>
<dbReference type="InterPro" id="IPR008979">
    <property type="entry name" value="Galactose-bd-like_sf"/>
</dbReference>
<dbReference type="HOGENOM" id="CLU_003192_1_0_11"/>
<reference evidence="4 5" key="1">
    <citation type="journal article" date="2013" name="ISME J.">
        <title>A metabolic model for members of the genus Tetrasphaera involved in enhanced biological phosphorus removal.</title>
        <authorList>
            <person name="Kristiansen R."/>
            <person name="Nguyen H.T.T."/>
            <person name="Saunders A.M."/>
            <person name="Nielsen J.L."/>
            <person name="Wimmer R."/>
            <person name="Le V.Q."/>
            <person name="McIlroy S.J."/>
            <person name="Petrovski S."/>
            <person name="Seviour R.J."/>
            <person name="Calteau A."/>
            <person name="Nielsen K.L."/>
            <person name="Nielsen P.H."/>
        </authorList>
    </citation>
    <scope>NUCLEOTIDE SEQUENCE [LARGE SCALE GENOMIC DNA]</scope>
    <source>
        <strain evidence="4 5">Lp2</strain>
    </source>
</reference>
<dbReference type="SUPFAM" id="SSF49785">
    <property type="entry name" value="Galactose-binding domain-like"/>
    <property type="match status" value="1"/>
</dbReference>
<feature type="transmembrane region" description="Helical" evidence="1">
    <location>
        <begin position="196"/>
        <end position="221"/>
    </location>
</feature>
<keyword evidence="1" id="KW-1133">Transmembrane helix</keyword>
<evidence type="ECO:0000313" key="5">
    <source>
        <dbReference type="Proteomes" id="UP000013167"/>
    </source>
</evidence>
<feature type="transmembrane region" description="Helical" evidence="1">
    <location>
        <begin position="335"/>
        <end position="354"/>
    </location>
</feature>
<evidence type="ECO:0000259" key="3">
    <source>
        <dbReference type="Pfam" id="PF24607"/>
    </source>
</evidence>
<organism evidence="4 5">
    <name type="scientific">Phycicoccus elongatus Lp2</name>
    <dbReference type="NCBI Taxonomy" id="1193181"/>
    <lineage>
        <taxon>Bacteria</taxon>
        <taxon>Bacillati</taxon>
        <taxon>Actinomycetota</taxon>
        <taxon>Actinomycetes</taxon>
        <taxon>Micrococcales</taxon>
        <taxon>Intrasporangiaceae</taxon>
        <taxon>Phycicoccus</taxon>
    </lineage>
</organism>
<feature type="transmembrane region" description="Helical" evidence="1">
    <location>
        <begin position="1283"/>
        <end position="1311"/>
    </location>
</feature>
<gene>
    <name evidence="4" type="ORF">BN10_1380015</name>
</gene>
<dbReference type="Proteomes" id="UP000013167">
    <property type="component" value="Unassembled WGS sequence"/>
</dbReference>
<feature type="domain" description="Alpha-(1-&gt;3)-arabinofuranosyltransferase N-terminal GT-C" evidence="2">
    <location>
        <begin position="39"/>
        <end position="693"/>
    </location>
</feature>
<dbReference type="Gene3D" id="2.60.120.260">
    <property type="entry name" value="Galactose-binding domain-like"/>
    <property type="match status" value="1"/>
</dbReference>
<dbReference type="InterPro" id="IPR056997">
    <property type="entry name" value="CBM_AftD"/>
</dbReference>
<feature type="domain" description="Arabinofuranosyltransferase D third carbohydrate binding module" evidence="3">
    <location>
        <begin position="938"/>
        <end position="1069"/>
    </location>
</feature>
<feature type="transmembrane region" description="Helical" evidence="1">
    <location>
        <begin position="1348"/>
        <end position="1368"/>
    </location>
</feature>
<protein>
    <submittedName>
        <fullName evidence="4">Coagulation factor 5/8 type domain protein</fullName>
    </submittedName>
</protein>
<keyword evidence="1" id="KW-0472">Membrane</keyword>
<dbReference type="STRING" id="1193181.BN10_1380015"/>
<feature type="transmembrane region" description="Helical" evidence="1">
    <location>
        <begin position="383"/>
        <end position="404"/>
    </location>
</feature>
<sequence>MERRHRAAGPERVTTAAVAERAAGSWVWRTRLLAAWVFLAALAFRQAGGLIVPDTKVDLTEDPGAFMSRALHLWDPNGAMGQLQNQAYGYLFPVGPIHWLLIEGGIPPWIVQRLWWTIVLGVAFSGVWLLSGAIRLGTPWGRYLAALLFALSPRFLSEVAVTSVEVWPLAMAPWVLLPLTTRRPWGWPLRLSMSALAVAAVGGVNAVATGATLVLPTLWFLTRESLRESIPRLAAWLGCVIVAIFWWFGPLLVLGRYSPPFLNWIENADVTTAFASVFNAVSGTTPWLNFLAGPGGPSWPGGWAIVTNAVLVVAAMAVPVVGLLGIWAAPPRHRLFLVSGFLTGLVLVTLGHVGPAASPGAEAVNSFLDADGAALRNTHKFELVIRLPLALGAAWFLSLVRAWMVANRLAPLLRKVMAASLVLMVAAPGVNGLLARGEGYPRIPEYWRQAAAWLDRQEGAGTTMTVPATSFGDFIWGSTKDDPLQAIGRRAFVTRDAVPLGSAGTTRWLDELESLMSSGQGGRDLRAGLDLAGVRFVVVRNDLRPDAADSPSGRMLRVHDALLSAGLTKVAGFGPGLGAPVGLPAESENVTVDQRSRLPYQVLEVYATGDPVGARVVAGEDLAVVSGGAEDVPHVLGTAAAGTVAVVGEDAAALPVDLEARALHVTTDGNQRREVFFGRATENRSSVLAEGAPLLRDYTADATSPKTVRTFTGSLRRVTASSSAADADASLRLGAGYSPTAALDGDGATAWVSGRYGSGAGEWLDVELAAPVEADELFVSLPRTDKVALPREVEVRTDAGTTRTELNADYAPQRVPLPPGRTTGLRVTVTRVDDSGRMGTGLAEVSVPGVSMGTALRVPASAAATGAVVLRDRVPRRDCAWVVDRPLCLPGTGRQWEDGDHLARELTMAGPLVSRLDGHVVAASGGGADHLLDDVSPIRATASSRGTDEVAGRPGTVIDGSLGTGWTAAGTDVTPTLSLTLPSPALVHEIQFLRDRFLAASKPDRISVTFDDGTSVTGRVDAQGRFTWPARTTTSLTVRFLSVTELISLESTGRLSRPLPVGVSEVLLPGLNEVRPMSLGAPTGIPCGFGPPLVVNGQSYPTEVTGTIGDVLAGRPLEWRSCGDSDVRLPQGQVSISATATGEFRPVDALLGTSSSHAPSRSTVTGTQRSAAAFDLDVTSARADASVLVVPMNFSAGWSATSQSGTPLAPLRVNGWQQGWVLPAGESGRVEVRFVPDTVYRWALVGGLLALASMALVVGWLLRREPRTAGRVAQGRVWSGRWAALLFLLLLSAVAGLLGASVAVGCLLLALVARRPWVQSSVICVLVLGAALVVAGRPWPAANRAVDLLVVQWLVLLAVALAACPVASSSAGRRRLPRPRRMTGRSTA</sequence>
<evidence type="ECO:0000313" key="4">
    <source>
        <dbReference type="EMBL" id="CCH69164.1"/>
    </source>
</evidence>
<feature type="transmembrane region" description="Helical" evidence="1">
    <location>
        <begin position="1317"/>
        <end position="1336"/>
    </location>
</feature>
<evidence type="ECO:0000259" key="2">
    <source>
        <dbReference type="Pfam" id="PF11847"/>
    </source>
</evidence>